<sequence length="222" mass="23907">MLTLVFLTLVGVVCGAPTVSFNYAVVQPTRTNYKEQQGNRYAFGYEFEGHGHHVVRNEDNVVNGQYGYVDSNGMPVAWQYSAPGIGFGNQQLPVNLVPATQVVQAAANTGVEHQQRVENIPFPNSAVSIFPLVKLAVDKGVVKPLRGSPQGVSEYAVSPHLASEVGSVSSLAYRLGAVPVAAVHDVQMRPNSLNSDTTALAPVLVHRETPKITLYTLEVPEQ</sequence>
<keyword evidence="2" id="KW-0732">Signal</keyword>
<feature type="signal peptide" evidence="2">
    <location>
        <begin position="1"/>
        <end position="15"/>
    </location>
</feature>
<accession>A0AAE1L452</accession>
<dbReference type="AlphaFoldDB" id="A0AAE1L452"/>
<dbReference type="Pfam" id="PF00379">
    <property type="entry name" value="Chitin_bind_4"/>
    <property type="match status" value="1"/>
</dbReference>
<dbReference type="Proteomes" id="UP001286313">
    <property type="component" value="Unassembled WGS sequence"/>
</dbReference>
<feature type="chain" id="PRO_5042298021" description="Cuticle protein 6" evidence="2">
    <location>
        <begin position="16"/>
        <end position="222"/>
    </location>
</feature>
<dbReference type="InterPro" id="IPR000618">
    <property type="entry name" value="Insect_cuticle"/>
</dbReference>
<dbReference type="GO" id="GO:0042302">
    <property type="term" value="F:structural constituent of cuticle"/>
    <property type="evidence" value="ECO:0007669"/>
    <property type="project" value="UniProtKB-UniRule"/>
</dbReference>
<evidence type="ECO:0008006" key="5">
    <source>
        <dbReference type="Google" id="ProtNLM"/>
    </source>
</evidence>
<dbReference type="PROSITE" id="PS51155">
    <property type="entry name" value="CHIT_BIND_RR_2"/>
    <property type="match status" value="1"/>
</dbReference>
<proteinExistence type="predicted"/>
<evidence type="ECO:0000256" key="1">
    <source>
        <dbReference type="PROSITE-ProRule" id="PRU00497"/>
    </source>
</evidence>
<reference evidence="3" key="1">
    <citation type="submission" date="2023-10" db="EMBL/GenBank/DDBJ databases">
        <title>Genome assemblies of two species of porcelain crab, Petrolisthes cinctipes and Petrolisthes manimaculis (Anomura: Porcellanidae).</title>
        <authorList>
            <person name="Angst P."/>
        </authorList>
    </citation>
    <scope>NUCLEOTIDE SEQUENCE</scope>
    <source>
        <strain evidence="3">PB745_01</strain>
        <tissue evidence="3">Gill</tissue>
    </source>
</reference>
<organism evidence="3 4">
    <name type="scientific">Petrolisthes cinctipes</name>
    <name type="common">Flat porcelain crab</name>
    <dbReference type="NCBI Taxonomy" id="88211"/>
    <lineage>
        <taxon>Eukaryota</taxon>
        <taxon>Metazoa</taxon>
        <taxon>Ecdysozoa</taxon>
        <taxon>Arthropoda</taxon>
        <taxon>Crustacea</taxon>
        <taxon>Multicrustacea</taxon>
        <taxon>Malacostraca</taxon>
        <taxon>Eumalacostraca</taxon>
        <taxon>Eucarida</taxon>
        <taxon>Decapoda</taxon>
        <taxon>Pleocyemata</taxon>
        <taxon>Anomura</taxon>
        <taxon>Galatheoidea</taxon>
        <taxon>Porcellanidae</taxon>
        <taxon>Petrolisthes</taxon>
    </lineage>
</organism>
<gene>
    <name evidence="3" type="ORF">Pcinc_003986</name>
</gene>
<evidence type="ECO:0000256" key="2">
    <source>
        <dbReference type="SAM" id="SignalP"/>
    </source>
</evidence>
<protein>
    <recommendedName>
        <fullName evidence="5">Cuticle protein 6</fullName>
    </recommendedName>
</protein>
<name>A0AAE1L452_PETCI</name>
<dbReference type="EMBL" id="JAWQEG010000284">
    <property type="protein sequence ID" value="KAK3892150.1"/>
    <property type="molecule type" value="Genomic_DNA"/>
</dbReference>
<keyword evidence="1" id="KW-0193">Cuticle</keyword>
<keyword evidence="4" id="KW-1185">Reference proteome</keyword>
<evidence type="ECO:0000313" key="3">
    <source>
        <dbReference type="EMBL" id="KAK3892150.1"/>
    </source>
</evidence>
<evidence type="ECO:0000313" key="4">
    <source>
        <dbReference type="Proteomes" id="UP001286313"/>
    </source>
</evidence>
<comment type="caution">
    <text evidence="3">The sequence shown here is derived from an EMBL/GenBank/DDBJ whole genome shotgun (WGS) entry which is preliminary data.</text>
</comment>